<keyword evidence="1" id="KW-0812">Transmembrane</keyword>
<evidence type="ECO:0000256" key="1">
    <source>
        <dbReference type="SAM" id="Phobius"/>
    </source>
</evidence>
<protein>
    <recommendedName>
        <fullName evidence="4">DUF1640 domain-containing protein</fullName>
    </recommendedName>
</protein>
<feature type="transmembrane region" description="Helical" evidence="1">
    <location>
        <begin position="56"/>
        <end position="73"/>
    </location>
</feature>
<comment type="caution">
    <text evidence="2">The sequence shown here is derived from an EMBL/GenBank/DDBJ whole genome shotgun (WGS) entry which is preliminary data.</text>
</comment>
<accession>A0A6L6QFP1</accession>
<dbReference type="RefSeq" id="WP_155453623.1">
    <property type="nucleotide sequence ID" value="NZ_WNKX01000005.1"/>
</dbReference>
<keyword evidence="1" id="KW-1133">Transmembrane helix</keyword>
<sequence>MDMEIRVAKVEVDVESLKEIARRLETRMDQGFAEQRAAMERGFVELRKEMRWQLRLMLAGFAMVLGLMGRIAGLY</sequence>
<gene>
    <name evidence="2" type="ORF">GM658_08720</name>
</gene>
<evidence type="ECO:0000313" key="2">
    <source>
        <dbReference type="EMBL" id="MTW10687.1"/>
    </source>
</evidence>
<keyword evidence="3" id="KW-1185">Reference proteome</keyword>
<keyword evidence="1" id="KW-0472">Membrane</keyword>
<evidence type="ECO:0008006" key="4">
    <source>
        <dbReference type="Google" id="ProtNLM"/>
    </source>
</evidence>
<reference evidence="2 3" key="1">
    <citation type="submission" date="2019-11" db="EMBL/GenBank/DDBJ databases">
        <title>Type strains purchased from KCTC, JCM and DSMZ.</title>
        <authorList>
            <person name="Lu H."/>
        </authorList>
    </citation>
    <scope>NUCLEOTIDE SEQUENCE [LARGE SCALE GENOMIC DNA]</scope>
    <source>
        <strain evidence="2 3">JCM 31587</strain>
    </source>
</reference>
<dbReference type="AlphaFoldDB" id="A0A6L6QFP1"/>
<proteinExistence type="predicted"/>
<organism evidence="2 3">
    <name type="scientific">Massilia eburnea</name>
    <dbReference type="NCBI Taxonomy" id="1776165"/>
    <lineage>
        <taxon>Bacteria</taxon>
        <taxon>Pseudomonadati</taxon>
        <taxon>Pseudomonadota</taxon>
        <taxon>Betaproteobacteria</taxon>
        <taxon>Burkholderiales</taxon>
        <taxon>Oxalobacteraceae</taxon>
        <taxon>Telluria group</taxon>
        <taxon>Massilia</taxon>
    </lineage>
</organism>
<dbReference type="Proteomes" id="UP000472320">
    <property type="component" value="Unassembled WGS sequence"/>
</dbReference>
<name>A0A6L6QFP1_9BURK</name>
<evidence type="ECO:0000313" key="3">
    <source>
        <dbReference type="Proteomes" id="UP000472320"/>
    </source>
</evidence>
<dbReference type="EMBL" id="WNKX01000005">
    <property type="protein sequence ID" value="MTW10687.1"/>
    <property type="molecule type" value="Genomic_DNA"/>
</dbReference>